<dbReference type="PANTHER" id="PTHR47130">
    <property type="entry name" value="SI:DKEY-19B23.11-RELATED"/>
    <property type="match status" value="1"/>
</dbReference>
<feature type="signal peptide" evidence="2">
    <location>
        <begin position="1"/>
        <end position="18"/>
    </location>
</feature>
<dbReference type="STRING" id="30732.ENSOMEP00000010009"/>
<organism evidence="4 5">
    <name type="scientific">Oryzias melastigma</name>
    <name type="common">Marine medaka</name>
    <dbReference type="NCBI Taxonomy" id="30732"/>
    <lineage>
        <taxon>Eukaryota</taxon>
        <taxon>Metazoa</taxon>
        <taxon>Chordata</taxon>
        <taxon>Craniata</taxon>
        <taxon>Vertebrata</taxon>
        <taxon>Euteleostomi</taxon>
        <taxon>Actinopterygii</taxon>
        <taxon>Neopterygii</taxon>
        <taxon>Teleostei</taxon>
        <taxon>Neoteleostei</taxon>
        <taxon>Acanthomorphata</taxon>
        <taxon>Ovalentaria</taxon>
        <taxon>Atherinomorphae</taxon>
        <taxon>Beloniformes</taxon>
        <taxon>Adrianichthyidae</taxon>
        <taxon>Oryziinae</taxon>
        <taxon>Oryzias</taxon>
    </lineage>
</organism>
<dbReference type="AlphaFoldDB" id="A0A3B3BXB2"/>
<dbReference type="InterPro" id="IPR055356">
    <property type="entry name" value="ZP-N"/>
</dbReference>
<dbReference type="Pfam" id="PF23344">
    <property type="entry name" value="ZP-N"/>
    <property type="match status" value="1"/>
</dbReference>
<evidence type="ECO:0000313" key="4">
    <source>
        <dbReference type="Ensembl" id="ENSOMEP00000010009.1"/>
    </source>
</evidence>
<evidence type="ECO:0000313" key="5">
    <source>
        <dbReference type="Proteomes" id="UP000261560"/>
    </source>
</evidence>
<dbReference type="Proteomes" id="UP000261560">
    <property type="component" value="Unplaced"/>
</dbReference>
<feature type="region of interest" description="Disordered" evidence="1">
    <location>
        <begin position="703"/>
        <end position="727"/>
    </location>
</feature>
<dbReference type="InterPro" id="IPR058876">
    <property type="entry name" value="Ig-like_ZP"/>
</dbReference>
<dbReference type="PROSITE" id="PS51034">
    <property type="entry name" value="ZP_2"/>
    <property type="match status" value="1"/>
</dbReference>
<evidence type="ECO:0000256" key="2">
    <source>
        <dbReference type="SAM" id="SignalP"/>
    </source>
</evidence>
<keyword evidence="5" id="KW-1185">Reference proteome</keyword>
<feature type="compositionally biased region" description="Low complexity" evidence="1">
    <location>
        <begin position="704"/>
        <end position="727"/>
    </location>
</feature>
<dbReference type="PaxDb" id="30732-ENSOMEP00000010009"/>
<name>A0A3B3BXB2_ORYME</name>
<evidence type="ECO:0000259" key="3">
    <source>
        <dbReference type="PROSITE" id="PS51034"/>
    </source>
</evidence>
<dbReference type="PANTHER" id="PTHR47130:SF6">
    <property type="entry name" value="EGG ENVELOPE GLYCOPROTEIN-LIKE PRECURSOR"/>
    <property type="match status" value="1"/>
</dbReference>
<dbReference type="Gene3D" id="2.60.40.3210">
    <property type="entry name" value="Zona pellucida, ZP-N domain"/>
    <property type="match status" value="1"/>
</dbReference>
<keyword evidence="2" id="KW-0732">Signal</keyword>
<accession>A0A3B3BXB2</accession>
<dbReference type="Ensembl" id="ENSOMET00000031732.1">
    <property type="protein sequence ID" value="ENSOMEP00000010049.1"/>
    <property type="gene ID" value="ENSOMEG00000011305.1"/>
</dbReference>
<proteinExistence type="predicted"/>
<protein>
    <submittedName>
        <fullName evidence="4">Zona pellucida protein AX 4</fullName>
    </submittedName>
</protein>
<dbReference type="Ensembl" id="ENSOMET00000016704.1">
    <property type="protein sequence ID" value="ENSOMEP00000010009.1"/>
    <property type="gene ID" value="ENSOMEG00000011305.1"/>
</dbReference>
<dbReference type="GeneTree" id="ENSGT00940000166283"/>
<sequence>MTFSFCWVVFLSVWAVAGCDLPAEGVLQMECHDSYFMIAIDLPVAEQDFHFEAVDGTGVYPLTEQYAAECGYSINVLPFLGYVELRASYLSCHTEKKGHLFEFKMNLIRNVEGKMVTHALNRTCSPLPWSPREVFCEVNYMEVTVQHEPTCLPGTNDWNTLRPVYASPVSDWQFALHKPDDQQLQPMNITEARKQGYVVELMYGRILFRTPYGQPDSYSTEVNGVPVEVVHASIFSRQSWFVVMVDLFAACSMSQGSFAGGYLTWKMPEALYSSQGSMQVSLGLNGDLVKQEVAEQRGFVVNVDNSTLEISIPYKAKGGFRKSHASGGIFVFYIFNLYVKQVSMGGETVVRSYRTLDTPLLPHLLVEEDKTVPQEGMFTVFLGNVPDDMELTSIQLNGQQFKLPLPSDSTFMITEEAQPDNTYSYTLKMLFSDPLVVQEFSKEHAAMLHQLNINYTLTVPGSEPYHYTTSVTALLDVSPPVFEANCTASGITFKLAHQPSDYLWEFGIGTDLLTMELVTRRGYTMSNDSQTLVLTAPLFTHGYDYRDVSLRGFYGTFEILVRDGDTSKVRASTVKTCFFESREYIMCSTDGMMTVAADLSGVIPSGQMPVNFHLYNKLCVPNEVNGTRVLFSIPVNSCGSVVKLRGNVTYRNKIFYTLNNFPSDDNDKGVTVQCSYPLHGLSRLFSVYRFESDTEGKGTIIHDVQTTPGVTPTEPTPEPKTTTTTTTAAPQKTIIPNYLPAHHPPAHYIRVTRVHSLPNVFYRENRSGRAAHVQQNRSAPLLHAAVRAPPWRSCTLSHPSRGSLLY</sequence>
<reference evidence="4" key="1">
    <citation type="submission" date="2025-05" db="UniProtKB">
        <authorList>
            <consortium name="Ensembl"/>
        </authorList>
    </citation>
    <scope>IDENTIFICATION</scope>
</reference>
<feature type="domain" description="ZP" evidence="3">
    <location>
        <begin position="586"/>
        <end position="806"/>
    </location>
</feature>
<dbReference type="Pfam" id="PF26562">
    <property type="entry name" value="Ig-like"/>
    <property type="match status" value="1"/>
</dbReference>
<feature type="chain" id="PRO_5044588657" evidence="2">
    <location>
        <begin position="19"/>
        <end position="806"/>
    </location>
</feature>
<evidence type="ECO:0000256" key="1">
    <source>
        <dbReference type="SAM" id="MobiDB-lite"/>
    </source>
</evidence>
<dbReference type="InterPro" id="IPR001507">
    <property type="entry name" value="ZP_dom"/>
</dbReference>